<dbReference type="PROSITE" id="PS00108">
    <property type="entry name" value="PROTEIN_KINASE_ST"/>
    <property type="match status" value="1"/>
</dbReference>
<evidence type="ECO:0000313" key="14">
    <source>
        <dbReference type="EMBL" id="KKO76389.1"/>
    </source>
</evidence>
<evidence type="ECO:0000256" key="9">
    <source>
        <dbReference type="ARBA" id="ARBA00022840"/>
    </source>
</evidence>
<dbReference type="PROSITE" id="PS50011">
    <property type="entry name" value="PROTEIN_KINASE_DOM"/>
    <property type="match status" value="1"/>
</dbReference>
<keyword evidence="4" id="KW-0963">Cytoplasm</keyword>
<evidence type="ECO:0000256" key="3">
    <source>
        <dbReference type="ARBA" id="ARBA00012513"/>
    </source>
</evidence>
<comment type="subcellular location">
    <subcellularLocation>
        <location evidence="1">Cytoplasm</location>
    </subcellularLocation>
</comment>
<dbReference type="VEuPathDB" id="MicrosporidiaDB:AAJ76_300013251"/>
<feature type="domain" description="Protein kinase" evidence="13">
    <location>
        <begin position="38"/>
        <end position="291"/>
    </location>
</feature>
<keyword evidence="5" id="KW-0723">Serine/threonine-protein kinase</keyword>
<keyword evidence="9 12" id="KW-0067">ATP-binding</keyword>
<dbReference type="RefSeq" id="XP_024332131.1">
    <property type="nucleotide sequence ID" value="XM_024475041.1"/>
</dbReference>
<gene>
    <name evidence="14" type="ORF">AAJ76_300013251</name>
</gene>
<evidence type="ECO:0000256" key="4">
    <source>
        <dbReference type="ARBA" id="ARBA00022490"/>
    </source>
</evidence>
<keyword evidence="15" id="KW-1185">Reference proteome</keyword>
<dbReference type="SMART" id="SM00220">
    <property type="entry name" value="S_TKc"/>
    <property type="match status" value="1"/>
</dbReference>
<dbReference type="InterPro" id="IPR008271">
    <property type="entry name" value="Ser/Thr_kinase_AS"/>
</dbReference>
<evidence type="ECO:0000256" key="5">
    <source>
        <dbReference type="ARBA" id="ARBA00022527"/>
    </source>
</evidence>
<dbReference type="VEuPathDB" id="MicrosporidiaDB:NCER_101350"/>
<dbReference type="PROSITE" id="PS00107">
    <property type="entry name" value="PROTEIN_KINASE_ATP"/>
    <property type="match status" value="1"/>
</dbReference>
<evidence type="ECO:0000313" key="15">
    <source>
        <dbReference type="Proteomes" id="UP000034350"/>
    </source>
</evidence>
<evidence type="ECO:0000256" key="6">
    <source>
        <dbReference type="ARBA" id="ARBA00022679"/>
    </source>
</evidence>
<sequence>MKNEDTSFFLNDSIYEESPDTGGLEDCEYVEDDHLCYFKILKLLGTGSSSKVVLGVNTLNNEHVAIKIIKRKHEQEFKKHDFRIFREVIMSSMINHPYVVRLKNFMFSTSYYFLIFEYINGKQLYDVIVDEGYLDEKVARRYFRQILSAIDYIHKNSIVHRDLKIENILLDENDNIKIIDFGLSNFYDSKMLLNTFCGSLYFAAPELLQGKRYCGPEIDVWSLGVILFVLLNGSVPFDDKDVGHLQDKIKDGKFKFEINISENAKKLIKNMLQSDPLQRINLQQIIDNKWINDGFDIPIHNYLLERYPLKNINKSHLKALASISKFQFKNLEREILKYHNICINEENLTELNYWIKRPVICLYYMLLEIFEDDSSNESLTDLLLELEEENISNEISFSDEKDKFLYKLHKFVNYVILKDVGSPCSKFYKKTVFKNANIVEQKAGTYPLIKNTYIQGFFKGIKIRNIGTKNALKKIILDILNENSFKFKTNKKYYMCDVQYNTNSYVSFKISMYFNVILSEFYINITYIDGKKEEYNNIYSLIYNSLKEQRVL</sequence>
<dbReference type="Gene3D" id="1.10.510.10">
    <property type="entry name" value="Transferase(Phosphotransferase) domain 1"/>
    <property type="match status" value="1"/>
</dbReference>
<name>A0A0F9ZGK5_9MICR</name>
<dbReference type="SUPFAM" id="SSF56112">
    <property type="entry name" value="Protein kinase-like (PK-like)"/>
    <property type="match status" value="1"/>
</dbReference>
<evidence type="ECO:0000256" key="10">
    <source>
        <dbReference type="ARBA" id="ARBA00047899"/>
    </source>
</evidence>
<evidence type="ECO:0000256" key="2">
    <source>
        <dbReference type="ARBA" id="ARBA00010791"/>
    </source>
</evidence>
<evidence type="ECO:0000256" key="12">
    <source>
        <dbReference type="PROSITE-ProRule" id="PRU10141"/>
    </source>
</evidence>
<keyword evidence="6" id="KW-0808">Transferase</keyword>
<dbReference type="PANTHER" id="PTHR24346:SF82">
    <property type="entry name" value="KP78A-RELATED"/>
    <property type="match status" value="1"/>
</dbReference>
<dbReference type="SMR" id="A0A0F9ZGK5"/>
<evidence type="ECO:0000256" key="11">
    <source>
        <dbReference type="ARBA" id="ARBA00048679"/>
    </source>
</evidence>
<keyword evidence="7 12" id="KW-0547">Nucleotide-binding</keyword>
<reference evidence="14 15" key="1">
    <citation type="journal article" date="2015" name="Environ. Microbiol.">
        <title>Genome analyses suggest the presence of polyploidy and recent human-driven expansions in eight global populations of the honeybee pathogen Nosema ceranae.</title>
        <authorList>
            <person name="Pelin A."/>
            <person name="Selman M."/>
            <person name="Aris-Brosou S."/>
            <person name="Farinelli L."/>
            <person name="Corradi N."/>
        </authorList>
    </citation>
    <scope>NUCLEOTIDE SEQUENCE [LARGE SCALE GENOMIC DNA]</scope>
    <source>
        <strain evidence="14 15">PA08 1199</strain>
    </source>
</reference>
<comment type="caution">
    <text evidence="14">The sequence shown here is derived from an EMBL/GenBank/DDBJ whole genome shotgun (WGS) entry which is preliminary data.</text>
</comment>
<keyword evidence="8 14" id="KW-0418">Kinase</keyword>
<dbReference type="Proteomes" id="UP000034350">
    <property type="component" value="Unassembled WGS sequence"/>
</dbReference>
<dbReference type="EMBL" id="JPQZ01000003">
    <property type="protein sequence ID" value="KKO76389.1"/>
    <property type="molecule type" value="Genomic_DNA"/>
</dbReference>
<dbReference type="OrthoDB" id="193931at2759"/>
<proteinExistence type="inferred from homology"/>
<protein>
    <recommendedName>
        <fullName evidence="3">non-specific serine/threonine protein kinase</fullName>
        <ecNumber evidence="3">2.7.11.1</ecNumber>
    </recommendedName>
</protein>
<comment type="catalytic activity">
    <reaction evidence="11">
        <text>L-seryl-[protein] + ATP = O-phospho-L-seryl-[protein] + ADP + H(+)</text>
        <dbReference type="Rhea" id="RHEA:17989"/>
        <dbReference type="Rhea" id="RHEA-COMP:9863"/>
        <dbReference type="Rhea" id="RHEA-COMP:11604"/>
        <dbReference type="ChEBI" id="CHEBI:15378"/>
        <dbReference type="ChEBI" id="CHEBI:29999"/>
        <dbReference type="ChEBI" id="CHEBI:30616"/>
        <dbReference type="ChEBI" id="CHEBI:83421"/>
        <dbReference type="ChEBI" id="CHEBI:456216"/>
        <dbReference type="EC" id="2.7.11.1"/>
    </reaction>
</comment>
<dbReference type="VEuPathDB" id="MicrosporidiaDB:G9O61_00g016840"/>
<dbReference type="InterPro" id="IPR017441">
    <property type="entry name" value="Protein_kinase_ATP_BS"/>
</dbReference>
<organism evidence="14 15">
    <name type="scientific">Vairimorpha ceranae</name>
    <dbReference type="NCBI Taxonomy" id="40302"/>
    <lineage>
        <taxon>Eukaryota</taxon>
        <taxon>Fungi</taxon>
        <taxon>Fungi incertae sedis</taxon>
        <taxon>Microsporidia</taxon>
        <taxon>Nosematidae</taxon>
        <taxon>Vairimorpha</taxon>
    </lineage>
</organism>
<dbReference type="EC" id="2.7.11.1" evidence="3"/>
<dbReference type="Pfam" id="PF00069">
    <property type="entry name" value="Pkinase"/>
    <property type="match status" value="1"/>
</dbReference>
<dbReference type="GeneID" id="36319972"/>
<evidence type="ECO:0000256" key="8">
    <source>
        <dbReference type="ARBA" id="ARBA00022777"/>
    </source>
</evidence>
<comment type="catalytic activity">
    <reaction evidence="10">
        <text>L-threonyl-[protein] + ATP = O-phospho-L-threonyl-[protein] + ADP + H(+)</text>
        <dbReference type="Rhea" id="RHEA:46608"/>
        <dbReference type="Rhea" id="RHEA-COMP:11060"/>
        <dbReference type="Rhea" id="RHEA-COMP:11605"/>
        <dbReference type="ChEBI" id="CHEBI:15378"/>
        <dbReference type="ChEBI" id="CHEBI:30013"/>
        <dbReference type="ChEBI" id="CHEBI:30616"/>
        <dbReference type="ChEBI" id="CHEBI:61977"/>
        <dbReference type="ChEBI" id="CHEBI:456216"/>
        <dbReference type="EC" id="2.7.11.1"/>
    </reaction>
</comment>
<dbReference type="GO" id="GO:0035556">
    <property type="term" value="P:intracellular signal transduction"/>
    <property type="evidence" value="ECO:0007669"/>
    <property type="project" value="TreeGrafter"/>
</dbReference>
<dbReference type="GO" id="GO:0004674">
    <property type="term" value="F:protein serine/threonine kinase activity"/>
    <property type="evidence" value="ECO:0007669"/>
    <property type="project" value="UniProtKB-KW"/>
</dbReference>
<dbReference type="GO" id="GO:0005524">
    <property type="term" value="F:ATP binding"/>
    <property type="evidence" value="ECO:0007669"/>
    <property type="project" value="UniProtKB-UniRule"/>
</dbReference>
<comment type="similarity">
    <text evidence="2">Belongs to the protein kinase superfamily. CAMK Ser/Thr protein kinase family. NIM1 subfamily.</text>
</comment>
<dbReference type="AlphaFoldDB" id="A0A0F9ZGK5"/>
<dbReference type="PANTHER" id="PTHR24346">
    <property type="entry name" value="MAP/MICROTUBULE AFFINITY-REGULATING KINASE"/>
    <property type="match status" value="1"/>
</dbReference>
<evidence type="ECO:0000259" key="13">
    <source>
        <dbReference type="PROSITE" id="PS50011"/>
    </source>
</evidence>
<feature type="binding site" evidence="12">
    <location>
        <position position="67"/>
    </location>
    <ligand>
        <name>ATP</name>
        <dbReference type="ChEBI" id="CHEBI:30616"/>
    </ligand>
</feature>
<accession>A0A0F9ZGK5</accession>
<dbReference type="InterPro" id="IPR000719">
    <property type="entry name" value="Prot_kinase_dom"/>
</dbReference>
<dbReference type="FunFam" id="1.10.510.10:FF:001222">
    <property type="entry name" value="Serine/threonine-protein kinase ppk25"/>
    <property type="match status" value="1"/>
</dbReference>
<dbReference type="InterPro" id="IPR011009">
    <property type="entry name" value="Kinase-like_dom_sf"/>
</dbReference>
<dbReference type="GO" id="GO:0000226">
    <property type="term" value="P:microtubule cytoskeleton organization"/>
    <property type="evidence" value="ECO:0007669"/>
    <property type="project" value="TreeGrafter"/>
</dbReference>
<dbReference type="GO" id="GO:0005737">
    <property type="term" value="C:cytoplasm"/>
    <property type="evidence" value="ECO:0007669"/>
    <property type="project" value="UniProtKB-SubCell"/>
</dbReference>
<evidence type="ECO:0000256" key="1">
    <source>
        <dbReference type="ARBA" id="ARBA00004496"/>
    </source>
</evidence>
<evidence type="ECO:0000256" key="7">
    <source>
        <dbReference type="ARBA" id="ARBA00022741"/>
    </source>
</evidence>